<feature type="region of interest" description="Disordered" evidence="7">
    <location>
        <begin position="756"/>
        <end position="983"/>
    </location>
</feature>
<feature type="binding site" evidence="6">
    <location>
        <position position="166"/>
    </location>
    <ligand>
        <name>ATP</name>
        <dbReference type="ChEBI" id="CHEBI:30616"/>
    </ligand>
</feature>
<protein>
    <recommendedName>
        <fullName evidence="6">Type 2 DNA topoisomerase 6 subunit B</fullName>
        <ecNumber evidence="6">5.6.2.2</ecNumber>
    </recommendedName>
    <alternativeName>
        <fullName evidence="6">Type II DNA topoisomerase VI subunit B</fullName>
        <shortName evidence="6">TopoVI-B</shortName>
    </alternativeName>
</protein>
<dbReference type="GO" id="GO:0005524">
    <property type="term" value="F:ATP binding"/>
    <property type="evidence" value="ECO:0007669"/>
    <property type="project" value="UniProtKB-UniRule"/>
</dbReference>
<feature type="region of interest" description="Disordered" evidence="7">
    <location>
        <begin position="493"/>
        <end position="530"/>
    </location>
</feature>
<accession>A0A484IDE8</accession>
<evidence type="ECO:0000313" key="10">
    <source>
        <dbReference type="EMBL" id="VFJ13690.1"/>
    </source>
</evidence>
<dbReference type="AlphaFoldDB" id="A0A484IDE8"/>
<dbReference type="Gene3D" id="3.30.230.10">
    <property type="match status" value="1"/>
</dbReference>
<dbReference type="GO" id="GO:0003918">
    <property type="term" value="F:DNA topoisomerase type II (double strand cut, ATP-hydrolyzing) activity"/>
    <property type="evidence" value="ECO:0007669"/>
    <property type="project" value="UniProtKB-UniRule"/>
</dbReference>
<dbReference type="InterPro" id="IPR020568">
    <property type="entry name" value="Ribosomal_Su5_D2-typ_SF"/>
</dbReference>
<evidence type="ECO:0000259" key="9">
    <source>
        <dbReference type="Pfam" id="PF09239"/>
    </source>
</evidence>
<comment type="function">
    <text evidence="6">Relaxes both positive and negative superturns and exhibits a strong decatenase activity.</text>
</comment>
<gene>
    <name evidence="6 10" type="primary">top6B</name>
    <name evidence="10" type="ORF">NFRAN_1368</name>
</gene>
<dbReference type="KEGG" id="nfn:NFRAN_1368"/>
<dbReference type="InterPro" id="IPR015320">
    <property type="entry name" value="TopoVI_B_transducer"/>
</dbReference>
<dbReference type="NCBIfam" id="NF003218">
    <property type="entry name" value="PRK04184.1"/>
    <property type="match status" value="1"/>
</dbReference>
<dbReference type="HAMAP" id="MF_00322">
    <property type="entry name" value="Top6B"/>
    <property type="match status" value="1"/>
</dbReference>
<feature type="compositionally biased region" description="Basic and acidic residues" evidence="7">
    <location>
        <begin position="874"/>
        <end position="892"/>
    </location>
</feature>
<feature type="compositionally biased region" description="Basic and acidic residues" evidence="7">
    <location>
        <begin position="905"/>
        <end position="921"/>
    </location>
</feature>
<evidence type="ECO:0000256" key="3">
    <source>
        <dbReference type="ARBA" id="ARBA00023029"/>
    </source>
</evidence>
<dbReference type="EMBL" id="LR216287">
    <property type="protein sequence ID" value="VFJ13690.1"/>
    <property type="molecule type" value="Genomic_DNA"/>
</dbReference>
<dbReference type="PANTHER" id="PTHR48444:SF1">
    <property type="entry name" value="DNA TOPOISOMERASE 6 SUBUNIT B"/>
    <property type="match status" value="1"/>
</dbReference>
<feature type="compositionally biased region" description="Low complexity" evidence="7">
    <location>
        <begin position="756"/>
        <end position="792"/>
    </location>
</feature>
<keyword evidence="4 6" id="KW-0238">DNA-binding</keyword>
<evidence type="ECO:0000256" key="6">
    <source>
        <dbReference type="HAMAP-Rule" id="MF_00322"/>
    </source>
</evidence>
<dbReference type="Proteomes" id="UP000294299">
    <property type="component" value="Chromosome NFRAN"/>
</dbReference>
<feature type="binding site" evidence="6">
    <location>
        <begin position="196"/>
        <end position="203"/>
    </location>
    <ligand>
        <name>ATP</name>
        <dbReference type="ChEBI" id="CHEBI:30616"/>
    </ligand>
</feature>
<evidence type="ECO:0000256" key="4">
    <source>
        <dbReference type="ARBA" id="ARBA00023125"/>
    </source>
</evidence>
<keyword evidence="11" id="KW-1185">Reference proteome</keyword>
<feature type="compositionally biased region" description="Polar residues" evidence="7">
    <location>
        <begin position="493"/>
        <end position="502"/>
    </location>
</feature>
<dbReference type="GO" id="GO:0006265">
    <property type="term" value="P:DNA topological change"/>
    <property type="evidence" value="ECO:0007669"/>
    <property type="project" value="UniProtKB-UniRule"/>
</dbReference>
<dbReference type="GO" id="GO:0003677">
    <property type="term" value="F:DNA binding"/>
    <property type="evidence" value="ECO:0007669"/>
    <property type="project" value="UniProtKB-UniRule"/>
</dbReference>
<keyword evidence="3 6" id="KW-0799">Topoisomerase</keyword>
<feature type="compositionally biased region" description="Low complexity" evidence="7">
    <location>
        <begin position="842"/>
        <end position="854"/>
    </location>
</feature>
<dbReference type="Gene3D" id="3.30.565.10">
    <property type="entry name" value="Histidine kinase-like ATPase, C-terminal domain"/>
    <property type="match status" value="1"/>
</dbReference>
<comment type="similarity">
    <text evidence="6">Belongs to the TOP6B family.</text>
</comment>
<feature type="domain" description="DNA topoisomerase VI subunit B transducer" evidence="9">
    <location>
        <begin position="542"/>
        <end position="693"/>
    </location>
</feature>
<reference evidence="10 11" key="1">
    <citation type="submission" date="2019-02" db="EMBL/GenBank/DDBJ databases">
        <authorList>
            <person name="Lehtovirta-Morley E L."/>
        </authorList>
    </citation>
    <scope>NUCLEOTIDE SEQUENCE [LARGE SCALE GENOMIC DNA]</scope>
    <source>
        <strain evidence="10">NFRAN1</strain>
    </source>
</reference>
<evidence type="ECO:0000256" key="5">
    <source>
        <dbReference type="ARBA" id="ARBA00023235"/>
    </source>
</evidence>
<dbReference type="PANTHER" id="PTHR48444">
    <property type="entry name" value="DNA TOPOISOMERASE 6 SUBUNIT B"/>
    <property type="match status" value="1"/>
</dbReference>
<feature type="compositionally biased region" description="Low complexity" evidence="7">
    <location>
        <begin position="519"/>
        <end position="530"/>
    </location>
</feature>
<dbReference type="InterPro" id="IPR003594">
    <property type="entry name" value="HATPase_dom"/>
</dbReference>
<dbReference type="Pfam" id="PF02518">
    <property type="entry name" value="HATPase_c"/>
    <property type="match status" value="1"/>
</dbReference>
<dbReference type="GO" id="GO:0006260">
    <property type="term" value="P:DNA replication"/>
    <property type="evidence" value="ECO:0007669"/>
    <property type="project" value="UniProtKB-UniRule"/>
</dbReference>
<dbReference type="EC" id="5.6.2.2" evidence="6"/>
<dbReference type="InterPro" id="IPR036890">
    <property type="entry name" value="HATPase_C_sf"/>
</dbReference>
<comment type="caution">
    <text evidence="6">Lacks conserved residue(s) required for the propagation of feature annotation.</text>
</comment>
<proteinExistence type="inferred from homology"/>
<dbReference type="Gene3D" id="1.10.8.50">
    <property type="match status" value="1"/>
</dbReference>
<feature type="binding site" evidence="6">
    <location>
        <position position="653"/>
    </location>
    <ligand>
        <name>ATP</name>
        <dbReference type="ChEBI" id="CHEBI:30616"/>
    </ligand>
</feature>
<feature type="binding site" evidence="6">
    <location>
        <position position="132"/>
    </location>
    <ligand>
        <name>ATP</name>
        <dbReference type="ChEBI" id="CHEBI:30616"/>
    </ligand>
</feature>
<sequence length="983" mass="108813">MPMPMPISLESSASTTSADVVNDVNAIKTPLVSTTASTTTTISTTITTNYAANSITNTTVSSKTDDAVLDSNADKKPISKEEENIRRSSKLEKYRIIYNKKAESEFFVDNSALAGFTGERILYMAIRELIENSLDSCESFSILPSIKVSLKTFDPSNDMWVLSCEDNGTGINSEKLPVAVCSFLTSAKYMEKQQRGLFGVGLKMVAAFSTKDTDFPIRVWNRSIDESDEYYFELRTDIGTNKPIVLSKRLLKGNDVHIKSRSGFKIEVILRAKLMPITKNKIYEYVSETSIVNPYASITFETDDGIFNFDRRTTIMPQPAQEILPHPSDMDLKTLKKAISKFHAQKISLPKILSLSFQKLSYEKAKDIVTKAGLSIKTGVGDFTEHDLIKIVNVCKKTRFQNPNTDHLSPIGENVLTIGMMSEYTIVSGKSNDALTLSENLGTRKSVDQLEPGNSVASLSSTSTSTVSTTTDATTATATGKTQVALASLLPSSANDDTTTLSNEDKLKSLSPNSDKLVSSSSTKGNTTTSKSNFSVKVLKPVLTAYTSRTCVINNRPTIVETGLAYGGDIPSFKMYRFANKIPLLYDEGSDVAREVISEVEINKMGITKKQAKEQFSATNTKESKKDRIIEVLPLHIFFHICSTKIPYKTAGKESIASEGELKYYMKSCLSELYRKLSTQIRKELKLKEAENKLRLYKHYLPFIVDSINESLGVKSSKLSESFTRLIENHLSKKPLTDESEGKSSSVSFASNNPLSLAPSSSPSPFGSQSFSYPNNKPSSTPISSTSRSSTPKFDKSKSNTSDMKSLSLPEIDHKYGKKNQLLRSNKHKKENSISTIRQSGSINNNNNSNTTIKKISRSSDQFDNKTKQSRSIAENRKLNKKATKVETISKERKSKLKKSSTSNKNDENRTNNILKKDILRIKNKKPSRKMNINRGTFVAKNGSDSGPGNASKISSSTYTSQSKQFQSTMDSFNKRVNKGKRK</sequence>
<evidence type="ECO:0000256" key="1">
    <source>
        <dbReference type="ARBA" id="ARBA00022741"/>
    </source>
</evidence>
<dbReference type="InterPro" id="IPR005734">
    <property type="entry name" value="TopoVI_B"/>
</dbReference>
<comment type="catalytic activity">
    <reaction evidence="6">
        <text>ATP-dependent breakage, passage and rejoining of double-stranded DNA.</text>
        <dbReference type="EC" id="5.6.2.2"/>
    </reaction>
</comment>
<feature type="compositionally biased region" description="Low complexity" evidence="7">
    <location>
        <begin position="455"/>
        <end position="475"/>
    </location>
</feature>
<organism evidence="10 11">
    <name type="scientific">Candidatus Nitrosocosmicus franklandianus</name>
    <dbReference type="NCBI Taxonomy" id="1798806"/>
    <lineage>
        <taxon>Archaea</taxon>
        <taxon>Nitrososphaerota</taxon>
        <taxon>Nitrososphaeria</taxon>
        <taxon>Nitrososphaerales</taxon>
        <taxon>Nitrososphaeraceae</taxon>
        <taxon>Candidatus Nitrosocosmicus</taxon>
    </lineage>
</organism>
<keyword evidence="2 6" id="KW-0067">ATP-binding</keyword>
<feature type="compositionally biased region" description="Low complexity" evidence="7">
    <location>
        <begin position="952"/>
        <end position="969"/>
    </location>
</feature>
<evidence type="ECO:0000313" key="11">
    <source>
        <dbReference type="Proteomes" id="UP000294299"/>
    </source>
</evidence>
<keyword evidence="1 6" id="KW-0547">Nucleotide-binding</keyword>
<dbReference type="SUPFAM" id="SSF55874">
    <property type="entry name" value="ATPase domain of HSP90 chaperone/DNA topoisomerase II/histidine kinase"/>
    <property type="match status" value="1"/>
</dbReference>
<evidence type="ECO:0000256" key="2">
    <source>
        <dbReference type="ARBA" id="ARBA00022840"/>
    </source>
</evidence>
<name>A0A484IDE8_9ARCH</name>
<dbReference type="SUPFAM" id="SSF54211">
    <property type="entry name" value="Ribosomal protein S5 domain 2-like"/>
    <property type="match status" value="1"/>
</dbReference>
<keyword evidence="5 6" id="KW-0413">Isomerase</keyword>
<dbReference type="InterPro" id="IPR014721">
    <property type="entry name" value="Ribsml_uS5_D2-typ_fold_subgr"/>
</dbReference>
<comment type="subunit">
    <text evidence="6">Homodimer. Heterotetramer of two Top6A and two Top6B chains.</text>
</comment>
<feature type="region of interest" description="Disordered" evidence="7">
    <location>
        <begin position="446"/>
        <end position="475"/>
    </location>
</feature>
<dbReference type="Pfam" id="PF09239">
    <property type="entry name" value="Topo-VIb_trans"/>
    <property type="match status" value="1"/>
</dbReference>
<evidence type="ECO:0000256" key="7">
    <source>
        <dbReference type="SAM" id="MobiDB-lite"/>
    </source>
</evidence>
<feature type="domain" description="Histidine kinase/HSP90-like ATPase" evidence="8">
    <location>
        <begin position="119"/>
        <end position="210"/>
    </location>
</feature>
<evidence type="ECO:0000259" key="8">
    <source>
        <dbReference type="Pfam" id="PF02518"/>
    </source>
</evidence>